<evidence type="ECO:0000256" key="1">
    <source>
        <dbReference type="ARBA" id="ARBA00004771"/>
    </source>
</evidence>
<sequence length="534" mass="58936">MQQLSELDASFLYLENDHSPMHIGGLYVFDATGREIPFSYEEFERFIEDRLHMASFFRKRLVEVPLKLDHPYWVDDPEFDLGKHMVHTTLDAPDSRDKLNQLACDILKKPLKRDRPLWEVTYLDGLETIPDLPAKSFALVVKIHHAAIDAFSGEDIMGTLLDFSPTPKPVTPSSQWQPNPLPSTMRLLSSAYSSALQTPFRLANMAKETAASTFYSVLLQRLNNLNLPPSLFSAPSTPINTAISDERSIGFFDIPLERIKALKFSIGHDVTINDVVCGICAEALRSYLSRRDALPDSALLAMTPISIRSTNLQSPTGSNVAAMMLSLATDESNPAWRVIRIHDNAVISKTYSQAISAQRLTHVIPSTMTGLAARIYTEFLLAQKHKPIFNVPLTNIPGPQSPLYLNGCKLVDQIGTSPLFDGLGLSVVAISYNGKITFSLTTCPTLIPDVNELLLDFQAALLAIEEASDGLEQLTVPSYEPYNPPSSSLVDMGSALILDVLSLFQNLFSFSKSDNSNPLSDASVPDKPKPNKSK</sequence>
<dbReference type="Pfam" id="PF06974">
    <property type="entry name" value="WS_DGAT_C"/>
    <property type="match status" value="1"/>
</dbReference>
<dbReference type="InterPro" id="IPR004255">
    <property type="entry name" value="O-acyltransferase_WSD1_N"/>
</dbReference>
<dbReference type="RefSeq" id="WP_087460066.1">
    <property type="nucleotide sequence ID" value="NZ_CP021425.1"/>
</dbReference>
<keyword evidence="6" id="KW-0808">Transferase</keyword>
<evidence type="ECO:0000259" key="12">
    <source>
        <dbReference type="Pfam" id="PF03007"/>
    </source>
</evidence>
<accession>A0A1Y0I5U1</accession>
<dbReference type="NCBIfam" id="TIGR02946">
    <property type="entry name" value="acyl_WS_DGAT"/>
    <property type="match status" value="1"/>
</dbReference>
<evidence type="ECO:0000256" key="7">
    <source>
        <dbReference type="ARBA" id="ARBA00022798"/>
    </source>
</evidence>
<keyword evidence="5" id="KW-0444">Lipid biosynthesis</keyword>
<feature type="compositionally biased region" description="Basic and acidic residues" evidence="11">
    <location>
        <begin position="524"/>
        <end position="534"/>
    </location>
</feature>
<evidence type="ECO:0000256" key="4">
    <source>
        <dbReference type="ARBA" id="ARBA00013244"/>
    </source>
</evidence>
<dbReference type="UniPathway" id="UPA00282"/>
<evidence type="ECO:0000256" key="11">
    <source>
        <dbReference type="SAM" id="MobiDB-lite"/>
    </source>
</evidence>
<comment type="catalytic activity">
    <reaction evidence="10">
        <text>an acyl-CoA + a 1,2-diacyl-sn-glycerol = a triacyl-sn-glycerol + CoA</text>
        <dbReference type="Rhea" id="RHEA:10868"/>
        <dbReference type="ChEBI" id="CHEBI:17815"/>
        <dbReference type="ChEBI" id="CHEBI:57287"/>
        <dbReference type="ChEBI" id="CHEBI:58342"/>
        <dbReference type="ChEBI" id="CHEBI:64615"/>
        <dbReference type="EC" id="2.3.1.20"/>
    </reaction>
</comment>
<proteinExistence type="inferred from homology"/>
<dbReference type="Proteomes" id="UP000196027">
    <property type="component" value="Chromosome"/>
</dbReference>
<evidence type="ECO:0000313" key="15">
    <source>
        <dbReference type="Proteomes" id="UP000196027"/>
    </source>
</evidence>
<feature type="region of interest" description="Disordered" evidence="11">
    <location>
        <begin position="513"/>
        <end position="534"/>
    </location>
</feature>
<keyword evidence="7" id="KW-0319">Glycerol metabolism</keyword>
<comment type="pathway">
    <text evidence="1">Glycerolipid metabolism; triacylglycerol biosynthesis.</text>
</comment>
<gene>
    <name evidence="14" type="ORF">OLMES_0813</name>
</gene>
<dbReference type="GO" id="GO:0004144">
    <property type="term" value="F:diacylglycerol O-acyltransferase activity"/>
    <property type="evidence" value="ECO:0007669"/>
    <property type="project" value="UniProtKB-EC"/>
</dbReference>
<dbReference type="EMBL" id="CP021425">
    <property type="protein sequence ID" value="ARU54905.1"/>
    <property type="molecule type" value="Genomic_DNA"/>
</dbReference>
<keyword evidence="8" id="KW-0443">Lipid metabolism</keyword>
<dbReference type="KEGG" id="ome:OLMES_0813"/>
<evidence type="ECO:0000256" key="8">
    <source>
        <dbReference type="ARBA" id="ARBA00023098"/>
    </source>
</evidence>
<evidence type="ECO:0000259" key="13">
    <source>
        <dbReference type="Pfam" id="PF06974"/>
    </source>
</evidence>
<evidence type="ECO:0000313" key="14">
    <source>
        <dbReference type="EMBL" id="ARU54905.1"/>
    </source>
</evidence>
<organism evidence="14 15">
    <name type="scientific">Oleiphilus messinensis</name>
    <dbReference type="NCBI Taxonomy" id="141451"/>
    <lineage>
        <taxon>Bacteria</taxon>
        <taxon>Pseudomonadati</taxon>
        <taxon>Pseudomonadota</taxon>
        <taxon>Gammaproteobacteria</taxon>
        <taxon>Oceanospirillales</taxon>
        <taxon>Oleiphilaceae</taxon>
        <taxon>Oleiphilus</taxon>
    </lineage>
</organism>
<dbReference type="GO" id="GO:0006071">
    <property type="term" value="P:glycerol metabolic process"/>
    <property type="evidence" value="ECO:0007669"/>
    <property type="project" value="UniProtKB-KW"/>
</dbReference>
<dbReference type="PANTHER" id="PTHR31650">
    <property type="entry name" value="O-ACYLTRANSFERASE (WSD1-LIKE) FAMILY PROTEIN"/>
    <property type="match status" value="1"/>
</dbReference>
<dbReference type="GO" id="GO:0005886">
    <property type="term" value="C:plasma membrane"/>
    <property type="evidence" value="ECO:0007669"/>
    <property type="project" value="TreeGrafter"/>
</dbReference>
<evidence type="ECO:0000256" key="3">
    <source>
        <dbReference type="ARBA" id="ARBA00009587"/>
    </source>
</evidence>
<comment type="similarity">
    <text evidence="3">Belongs to the long-chain O-acyltransferase family.</text>
</comment>
<feature type="domain" description="O-acyltransferase WSD1-like N-terminal" evidence="12">
    <location>
        <begin position="4"/>
        <end position="276"/>
    </location>
</feature>
<evidence type="ECO:0000256" key="9">
    <source>
        <dbReference type="ARBA" id="ARBA00023315"/>
    </source>
</evidence>
<dbReference type="GO" id="GO:0051701">
    <property type="term" value="P:biological process involved in interaction with host"/>
    <property type="evidence" value="ECO:0007669"/>
    <property type="project" value="TreeGrafter"/>
</dbReference>
<keyword evidence="9" id="KW-0012">Acyltransferase</keyword>
<reference evidence="14 15" key="1">
    <citation type="submission" date="2017-05" db="EMBL/GenBank/DDBJ databases">
        <title>Genomic insights into alkan degradation activity of Oleiphilus messinensis.</title>
        <authorList>
            <person name="Kozyavkin S.A."/>
            <person name="Slesarev A.I."/>
            <person name="Golyshin P.N."/>
            <person name="Korzhenkov A."/>
            <person name="Golyshina O.N."/>
            <person name="Toshchakov S.V."/>
        </authorList>
    </citation>
    <scope>NUCLEOTIDE SEQUENCE [LARGE SCALE GENOMIC DNA]</scope>
    <source>
        <strain evidence="14 15">ME102</strain>
    </source>
</reference>
<dbReference type="PANTHER" id="PTHR31650:SF1">
    <property type="entry name" value="WAX ESTER SYNTHASE_DIACYLGLYCEROL ACYLTRANSFERASE 4-RELATED"/>
    <property type="match status" value="1"/>
</dbReference>
<evidence type="ECO:0000256" key="10">
    <source>
        <dbReference type="ARBA" id="ARBA00048109"/>
    </source>
</evidence>
<protein>
    <recommendedName>
        <fullName evidence="4">diacylglycerol O-acyltransferase</fullName>
        <ecNumber evidence="4">2.3.1.20</ecNumber>
    </recommendedName>
</protein>
<comment type="pathway">
    <text evidence="2">Lipid metabolism.</text>
</comment>
<name>A0A1Y0I5U1_9GAMM</name>
<keyword evidence="15" id="KW-1185">Reference proteome</keyword>
<dbReference type="SUPFAM" id="SSF52777">
    <property type="entry name" value="CoA-dependent acyltransferases"/>
    <property type="match status" value="1"/>
</dbReference>
<dbReference type="Pfam" id="PF03007">
    <property type="entry name" value="WS_DGAT_cat"/>
    <property type="match status" value="1"/>
</dbReference>
<dbReference type="EC" id="2.3.1.20" evidence="4"/>
<evidence type="ECO:0000256" key="6">
    <source>
        <dbReference type="ARBA" id="ARBA00022679"/>
    </source>
</evidence>
<dbReference type="GO" id="GO:0071731">
    <property type="term" value="P:response to nitric oxide"/>
    <property type="evidence" value="ECO:0007669"/>
    <property type="project" value="TreeGrafter"/>
</dbReference>
<dbReference type="InterPro" id="IPR045034">
    <property type="entry name" value="O-acyltransferase_WSD1-like"/>
</dbReference>
<dbReference type="GO" id="GO:0019432">
    <property type="term" value="P:triglyceride biosynthetic process"/>
    <property type="evidence" value="ECO:0007669"/>
    <property type="project" value="UniProtKB-UniPathway"/>
</dbReference>
<evidence type="ECO:0000256" key="2">
    <source>
        <dbReference type="ARBA" id="ARBA00005189"/>
    </source>
</evidence>
<dbReference type="InterPro" id="IPR014292">
    <property type="entry name" value="Acyl_transf_WS/DGAT"/>
</dbReference>
<dbReference type="AlphaFoldDB" id="A0A1Y0I5U1"/>
<dbReference type="GO" id="GO:0001666">
    <property type="term" value="P:response to hypoxia"/>
    <property type="evidence" value="ECO:0007669"/>
    <property type="project" value="TreeGrafter"/>
</dbReference>
<feature type="domain" description="O-acyltransferase WSD1 C-terminal" evidence="13">
    <location>
        <begin position="317"/>
        <end position="464"/>
    </location>
</feature>
<evidence type="ECO:0000256" key="5">
    <source>
        <dbReference type="ARBA" id="ARBA00022516"/>
    </source>
</evidence>
<dbReference type="InterPro" id="IPR009721">
    <property type="entry name" value="O-acyltransferase_WSD1_C"/>
</dbReference>
<dbReference type="OrthoDB" id="9810950at2"/>